<proteinExistence type="predicted"/>
<comment type="caution">
    <text evidence="3">The sequence shown here is derived from an EMBL/GenBank/DDBJ whole genome shotgun (WGS) entry which is preliminary data.</text>
</comment>
<feature type="region of interest" description="Disordered" evidence="2">
    <location>
        <begin position="787"/>
        <end position="811"/>
    </location>
</feature>
<dbReference type="GO" id="GO:0003723">
    <property type="term" value="F:RNA binding"/>
    <property type="evidence" value="ECO:0007669"/>
    <property type="project" value="UniProtKB-KW"/>
</dbReference>
<keyword evidence="4" id="KW-1185">Reference proteome</keyword>
<dbReference type="PANTHER" id="PTHR10501">
    <property type="entry name" value="U1 SMALL NUCLEAR RIBONUCLEOPROTEIN A/U2 SMALL NUCLEAR RIBONUCLEOPROTEIN B"/>
    <property type="match status" value="1"/>
</dbReference>
<accession>A0A8T9CFY6</accession>
<feature type="region of interest" description="Disordered" evidence="2">
    <location>
        <begin position="579"/>
        <end position="637"/>
    </location>
</feature>
<keyword evidence="1" id="KW-0694">RNA-binding</keyword>
<dbReference type="OrthoDB" id="409136at2759"/>
<feature type="compositionally biased region" description="Polar residues" evidence="2">
    <location>
        <begin position="522"/>
        <end position="534"/>
    </location>
</feature>
<organism evidence="3 4">
    <name type="scientific">Lachnellula suecica</name>
    <dbReference type="NCBI Taxonomy" id="602035"/>
    <lineage>
        <taxon>Eukaryota</taxon>
        <taxon>Fungi</taxon>
        <taxon>Dikarya</taxon>
        <taxon>Ascomycota</taxon>
        <taxon>Pezizomycotina</taxon>
        <taxon>Leotiomycetes</taxon>
        <taxon>Helotiales</taxon>
        <taxon>Lachnaceae</taxon>
        <taxon>Lachnellula</taxon>
    </lineage>
</organism>
<reference evidence="3 4" key="1">
    <citation type="submission" date="2018-05" db="EMBL/GenBank/DDBJ databases">
        <title>Genome sequencing and assembly of the regulated plant pathogen Lachnellula willkommii and related sister species for the development of diagnostic species identification markers.</title>
        <authorList>
            <person name="Giroux E."/>
            <person name="Bilodeau G."/>
        </authorList>
    </citation>
    <scope>NUCLEOTIDE SEQUENCE [LARGE SCALE GENOMIC DNA]</scope>
    <source>
        <strain evidence="3 4">CBS 268.59</strain>
    </source>
</reference>
<dbReference type="InterPro" id="IPR012677">
    <property type="entry name" value="Nucleotide-bd_a/b_plait_sf"/>
</dbReference>
<dbReference type="Proteomes" id="UP000469558">
    <property type="component" value="Unassembled WGS sequence"/>
</dbReference>
<dbReference type="SUPFAM" id="SSF54928">
    <property type="entry name" value="RNA-binding domain, RBD"/>
    <property type="match status" value="1"/>
</dbReference>
<feature type="compositionally biased region" description="Basic and acidic residues" evidence="2">
    <location>
        <begin position="492"/>
        <end position="504"/>
    </location>
</feature>
<feature type="region of interest" description="Disordered" evidence="2">
    <location>
        <begin position="475"/>
        <end position="562"/>
    </location>
</feature>
<name>A0A8T9CFY6_9HELO</name>
<evidence type="ECO:0000313" key="3">
    <source>
        <dbReference type="EMBL" id="TVY81713.1"/>
    </source>
</evidence>
<protein>
    <submittedName>
        <fullName evidence="3">Cell wall integrity protein scw1</fullName>
    </submittedName>
</protein>
<evidence type="ECO:0000256" key="1">
    <source>
        <dbReference type="ARBA" id="ARBA00022884"/>
    </source>
</evidence>
<evidence type="ECO:0000313" key="4">
    <source>
        <dbReference type="Proteomes" id="UP000469558"/>
    </source>
</evidence>
<sequence length="826" mass="90785">MIGKRAANTTKVEKMALKLDTGSPTRLSRTSMSNQWPPLPLPDLSVGARHTSMDILGRYSFWEVKKNSPAHQIWRTASEQIINLLEDHFDLLDAQDADMVMEIFMIARKEAAPSPTILFRCQSKDARQKAMELVNAKSIMGPYPGVQMAACSMLPKSLVAEDFLGLPTLPPGVYSPDALRHCGVSINISGEQNGNVRKATLGGVVCIDGLFYGLTTAHACFGAPGVASDLETELDFALYGLNGIDDIADEDHGGAEITSKDSPQSGVFLLPSSEQNGRPYAKAGLSCSEMSPRLGSVFISAPERGLNWALVAIENPDLTAEKISLNNRRFMVNSIYRRNHSLHTSAIYPRRLASEPADVEVLICTGNKDDPLEGRLSAIPSFQKIPGKNAFQELWVVKCIGGSFLADGDSGSWVVGCESGELYGIITLGYPGTETAYVTPAVEIFEDIDNYFGQQVDFSTPELWVSRDKAAAKSASQKPGLALMTSAWPQEIRPKLPPRPEEPPAPKLPPRNPIREERAQPKSPQSTNSIQTTPVEKMRAPVGFTERTETLEPRTPIQTTPRQIDLSFEHINEQLLTTSPLWISKPSASPASESPPGSTSSPQAASHASHRASTTSHTPRDSSMDSNPPCGTLYIRMRPSAPPEADLRAIFSTMPGYKGLRMKLNSPDCFVQFNSTAAACYALHRLGDYRFHEAGFARNVPRSGRTILTIEEEECALPEVYIPEPELTLPSPLLLEERSDTTTRRGRFAQLLTPRPSVSHARRQSIGSWPAASLQVGTEVMPSVSVVDEKREKAEKKARKARERKLEREREREMMVTTDHYVRWGP</sequence>
<evidence type="ECO:0000256" key="2">
    <source>
        <dbReference type="SAM" id="MobiDB-lite"/>
    </source>
</evidence>
<dbReference type="InterPro" id="IPR035979">
    <property type="entry name" value="RBD_domain_sf"/>
</dbReference>
<feature type="compositionally biased region" description="Low complexity" evidence="2">
    <location>
        <begin position="584"/>
        <end position="617"/>
    </location>
</feature>
<dbReference type="EMBL" id="QGMK01000434">
    <property type="protein sequence ID" value="TVY81713.1"/>
    <property type="molecule type" value="Genomic_DNA"/>
</dbReference>
<dbReference type="AlphaFoldDB" id="A0A8T9CFY6"/>
<gene>
    <name evidence="3" type="primary">scw1_0</name>
    <name evidence="3" type="ORF">LSUE1_G003654</name>
</gene>
<dbReference type="Gene3D" id="3.30.70.330">
    <property type="match status" value="1"/>
</dbReference>